<evidence type="ECO:0000256" key="1">
    <source>
        <dbReference type="ARBA" id="ARBA00001255"/>
    </source>
</evidence>
<dbReference type="InterPro" id="IPR011050">
    <property type="entry name" value="Pectin_lyase_fold/virulence"/>
</dbReference>
<evidence type="ECO:0000256" key="3">
    <source>
        <dbReference type="ARBA" id="ARBA00022729"/>
    </source>
</evidence>
<keyword evidence="6" id="KW-0326">Glycosidase</keyword>
<organism evidence="9 10">
    <name type="scientific">Pontiella sulfatireligans</name>
    <dbReference type="NCBI Taxonomy" id="2750658"/>
    <lineage>
        <taxon>Bacteria</taxon>
        <taxon>Pseudomonadati</taxon>
        <taxon>Kiritimatiellota</taxon>
        <taxon>Kiritimatiellia</taxon>
        <taxon>Kiritimatiellales</taxon>
        <taxon>Pontiellaceae</taxon>
        <taxon>Pontiella</taxon>
    </lineage>
</organism>
<feature type="domain" description="GLAA-B beta-barrel" evidence="7">
    <location>
        <begin position="136"/>
        <end position="231"/>
    </location>
</feature>
<dbReference type="GO" id="GO:0004557">
    <property type="term" value="F:alpha-galactosidase activity"/>
    <property type="evidence" value="ECO:0007669"/>
    <property type="project" value="UniProtKB-EC"/>
</dbReference>
<name>A0A6C2UKI3_9BACT</name>
<keyword evidence="5" id="KW-0378">Hydrolase</keyword>
<dbReference type="InterPro" id="IPR012334">
    <property type="entry name" value="Pectin_lyas_fold"/>
</dbReference>
<keyword evidence="10" id="KW-1185">Reference proteome</keyword>
<dbReference type="InterPro" id="IPR057275">
    <property type="entry name" value="Beta-barrel_GLAA-B_I"/>
</dbReference>
<dbReference type="Proteomes" id="UP000346198">
    <property type="component" value="Unassembled WGS sequence"/>
</dbReference>
<evidence type="ECO:0000256" key="4">
    <source>
        <dbReference type="ARBA" id="ARBA00022737"/>
    </source>
</evidence>
<dbReference type="SMART" id="SM00710">
    <property type="entry name" value="PbH1"/>
    <property type="match status" value="8"/>
</dbReference>
<evidence type="ECO:0000259" key="7">
    <source>
        <dbReference type="Pfam" id="PF23763"/>
    </source>
</evidence>
<dbReference type="InterPro" id="IPR006626">
    <property type="entry name" value="PbH1"/>
</dbReference>
<keyword evidence="4" id="KW-0677">Repeat</keyword>
<reference evidence="9 10" key="1">
    <citation type="submission" date="2019-04" db="EMBL/GenBank/DDBJ databases">
        <authorList>
            <person name="Van Vliet M D."/>
        </authorList>
    </citation>
    <scope>NUCLEOTIDE SEQUENCE [LARGE SCALE GENOMIC DNA]</scope>
    <source>
        <strain evidence="9 10">F21</strain>
    </source>
</reference>
<comment type="catalytic activity">
    <reaction evidence="2">
        <text>Hydrolysis of terminal, non-reducing branched (1-&gt;3)-alpha-D-galactosidic residues, producing free D-galactose.</text>
        <dbReference type="EC" id="3.2.1.n1"/>
    </reaction>
</comment>
<comment type="catalytic activity">
    <reaction evidence="1">
        <text>Hydrolysis of terminal, non-reducing alpha-D-galactose residues in alpha-D-galactosides, including galactose oligosaccharides, galactomannans and galactolipids.</text>
        <dbReference type="EC" id="3.2.1.22"/>
    </reaction>
</comment>
<evidence type="ECO:0000256" key="2">
    <source>
        <dbReference type="ARBA" id="ARBA00001271"/>
    </source>
</evidence>
<evidence type="ECO:0000313" key="9">
    <source>
        <dbReference type="EMBL" id="VGO20479.1"/>
    </source>
</evidence>
<proteinExistence type="predicted"/>
<protein>
    <submittedName>
        <fullName evidence="9">Alpha-1,3-galactosidase B</fullName>
    </submittedName>
</protein>
<dbReference type="EMBL" id="CAAHFH010000001">
    <property type="protein sequence ID" value="VGO20479.1"/>
    <property type="molecule type" value="Genomic_DNA"/>
</dbReference>
<dbReference type="Gene3D" id="2.160.20.10">
    <property type="entry name" value="Single-stranded right-handed beta-helix, Pectin lyase-like"/>
    <property type="match status" value="1"/>
</dbReference>
<evidence type="ECO:0000256" key="6">
    <source>
        <dbReference type="ARBA" id="ARBA00023295"/>
    </source>
</evidence>
<dbReference type="SUPFAM" id="SSF51126">
    <property type="entry name" value="Pectin lyase-like"/>
    <property type="match status" value="1"/>
</dbReference>
<dbReference type="Pfam" id="PF23764">
    <property type="entry name" value="Beta-barrel_GLAA-B_II"/>
    <property type="match status" value="1"/>
</dbReference>
<sequence>MKNLFICGFALCTVLAEARVVNVADHGIVPGKDATYALNRLIESVQNEPDVTLSFPKGQYDFHPENALGMHRAVANHDNGLKRMAFPLFNHKNITIDGGGSTFMFHGHMIPFTIESVQGITLKNFSIDWIRSFHDEMLIVESNAKDKSVVVECDPSVYPYTIKGGKILFHRYKQDDPIGSNMVFDPETRAPIYNTRLYTINGKNAKITPISKTTFKIEKGFKNAPPVGSILVTYGNHPTSRLCPAIHVTNSKDLKIKNVTVYEAGGMGLIVERTDNITLDGMKVTSTKERIVSTRADATHFIGCKGTIKVENCLFEHMLDDAINVHGAYVPVTEYLGNNEFLCDISHFQQWGLTFGEPGDKIAILSRETILPFYETTVKNIKVLNEHRFVLTVTDVPANLSKGPLSVENLSWYPDLVFRKNIVRENRARSILVTTKGKVLIEDNYLSSQMHGILIEGDNNKWYESGAVQDVTIRNNEFVNIGYAVSERYPLLASPLFTANQRMGEGRYHRNIDFVDNTIKSFNGLLVKACSVKGLNISGNKMVFSTDYPKADEGEAIVLEYCDDVTIKKNKAAGFDNPLEVSKTADTSNVKIERNPGFKSQTDRKLQAALN</sequence>
<evidence type="ECO:0000313" key="10">
    <source>
        <dbReference type="Proteomes" id="UP000346198"/>
    </source>
</evidence>
<dbReference type="Pfam" id="PF23763">
    <property type="entry name" value="Beta-barrel_GLAA-B_I"/>
    <property type="match status" value="1"/>
</dbReference>
<dbReference type="InterPro" id="IPR056441">
    <property type="entry name" value="Beta-barrel_GLAA-B_II"/>
</dbReference>
<feature type="domain" description="GLAA-B beta-barrel" evidence="8">
    <location>
        <begin position="343"/>
        <end position="403"/>
    </location>
</feature>
<dbReference type="AlphaFoldDB" id="A0A6C2UKI3"/>
<evidence type="ECO:0000256" key="5">
    <source>
        <dbReference type="ARBA" id="ARBA00022801"/>
    </source>
</evidence>
<gene>
    <name evidence="9" type="primary">glaB_5</name>
    <name evidence="9" type="ORF">SCARR_02542</name>
</gene>
<keyword evidence="3" id="KW-0732">Signal</keyword>
<evidence type="ECO:0000259" key="8">
    <source>
        <dbReference type="Pfam" id="PF23764"/>
    </source>
</evidence>
<accession>A0A6C2UKI3</accession>
<dbReference type="RefSeq" id="WP_136061888.1">
    <property type="nucleotide sequence ID" value="NZ_CAAHFH010000001.1"/>
</dbReference>